<proteinExistence type="predicted"/>
<evidence type="ECO:0000313" key="3">
    <source>
        <dbReference type="Proteomes" id="UP000539313"/>
    </source>
</evidence>
<dbReference type="RefSeq" id="WP_182704770.1">
    <property type="nucleotide sequence ID" value="NZ_JACJII010000001.1"/>
</dbReference>
<sequence>MAEQTGVKRETAPEGTLADKVEWLINHMWPADAGPPKTNIEVAAAITAATGEEISSTTVWKLRTGRQDNPQLRTLTALARFFAVPLGYFGAPAESRSIEDDLTLQALRRKLDDGTIRPDVLRAFTDLPADVRWLVDEMILAATQAAKLRTKA</sequence>
<dbReference type="Gene3D" id="1.10.260.40">
    <property type="entry name" value="lambda repressor-like DNA-binding domains"/>
    <property type="match status" value="1"/>
</dbReference>
<organism evidence="2 3">
    <name type="scientific">Thermomonospora cellulosilytica</name>
    <dbReference type="NCBI Taxonomy" id="1411118"/>
    <lineage>
        <taxon>Bacteria</taxon>
        <taxon>Bacillati</taxon>
        <taxon>Actinomycetota</taxon>
        <taxon>Actinomycetes</taxon>
        <taxon>Streptosporangiales</taxon>
        <taxon>Thermomonosporaceae</taxon>
        <taxon>Thermomonospora</taxon>
    </lineage>
</organism>
<gene>
    <name evidence="2" type="ORF">HNR21_001727</name>
</gene>
<feature type="domain" description="HTH cro/C1-type" evidence="1">
    <location>
        <begin position="54"/>
        <end position="89"/>
    </location>
</feature>
<dbReference type="EMBL" id="JACJII010000001">
    <property type="protein sequence ID" value="MBA9002845.1"/>
    <property type="molecule type" value="Genomic_DNA"/>
</dbReference>
<accession>A0A7W3MVU3</accession>
<keyword evidence="3" id="KW-1185">Reference proteome</keyword>
<dbReference type="Proteomes" id="UP000539313">
    <property type="component" value="Unassembled WGS sequence"/>
</dbReference>
<evidence type="ECO:0000313" key="2">
    <source>
        <dbReference type="EMBL" id="MBA9002845.1"/>
    </source>
</evidence>
<dbReference type="AlphaFoldDB" id="A0A7W3MVU3"/>
<protein>
    <submittedName>
        <fullName evidence="2">Transcriptional regulator with XRE-family HTH domain</fullName>
    </submittedName>
</protein>
<comment type="caution">
    <text evidence="2">The sequence shown here is derived from an EMBL/GenBank/DDBJ whole genome shotgun (WGS) entry which is preliminary data.</text>
</comment>
<name>A0A7W3MVU3_9ACTN</name>
<dbReference type="InterPro" id="IPR010982">
    <property type="entry name" value="Lambda_DNA-bd_dom_sf"/>
</dbReference>
<reference evidence="2 3" key="1">
    <citation type="submission" date="2020-08" db="EMBL/GenBank/DDBJ databases">
        <title>Sequencing the genomes of 1000 actinobacteria strains.</title>
        <authorList>
            <person name="Klenk H.-P."/>
        </authorList>
    </citation>
    <scope>NUCLEOTIDE SEQUENCE [LARGE SCALE GENOMIC DNA]</scope>
    <source>
        <strain evidence="2 3">DSM 45823</strain>
    </source>
</reference>
<dbReference type="GO" id="GO:0003677">
    <property type="term" value="F:DNA binding"/>
    <property type="evidence" value="ECO:0007669"/>
    <property type="project" value="InterPro"/>
</dbReference>
<evidence type="ECO:0000259" key="1">
    <source>
        <dbReference type="PROSITE" id="PS50943"/>
    </source>
</evidence>
<dbReference type="PROSITE" id="PS50943">
    <property type="entry name" value="HTH_CROC1"/>
    <property type="match status" value="1"/>
</dbReference>
<dbReference type="InterPro" id="IPR001387">
    <property type="entry name" value="Cro/C1-type_HTH"/>
</dbReference>